<feature type="chain" id="PRO_5041945696" description="SET domain-containing protein" evidence="1">
    <location>
        <begin position="23"/>
        <end position="623"/>
    </location>
</feature>
<feature type="signal peptide" evidence="1">
    <location>
        <begin position="1"/>
        <end position="22"/>
    </location>
</feature>
<evidence type="ECO:0000313" key="4">
    <source>
        <dbReference type="Proteomes" id="UP001295423"/>
    </source>
</evidence>
<dbReference type="SMART" id="SM00317">
    <property type="entry name" value="SET"/>
    <property type="match status" value="1"/>
</dbReference>
<name>A0AAD2CYK8_9STRA</name>
<reference evidence="3" key="1">
    <citation type="submission" date="2023-08" db="EMBL/GenBank/DDBJ databases">
        <authorList>
            <person name="Audoor S."/>
            <person name="Bilcke G."/>
        </authorList>
    </citation>
    <scope>NUCLEOTIDE SEQUENCE</scope>
</reference>
<gene>
    <name evidence="3" type="ORF">CYCCA115_LOCUS7873</name>
</gene>
<accession>A0AAD2CYK8</accession>
<dbReference type="PROSITE" id="PS50280">
    <property type="entry name" value="SET"/>
    <property type="match status" value="2"/>
</dbReference>
<dbReference type="Pfam" id="PF00856">
    <property type="entry name" value="SET"/>
    <property type="match status" value="1"/>
</dbReference>
<dbReference type="Gene3D" id="2.170.270.10">
    <property type="entry name" value="SET domain"/>
    <property type="match status" value="2"/>
</dbReference>
<evidence type="ECO:0000313" key="3">
    <source>
        <dbReference type="EMBL" id="CAJ1942290.1"/>
    </source>
</evidence>
<keyword evidence="4" id="KW-1185">Reference proteome</keyword>
<comment type="caution">
    <text evidence="3">The sequence shown here is derived from an EMBL/GenBank/DDBJ whole genome shotgun (WGS) entry which is preliminary data.</text>
</comment>
<protein>
    <recommendedName>
        <fullName evidence="2">SET domain-containing protein</fullName>
    </recommendedName>
</protein>
<dbReference type="InterPro" id="IPR001214">
    <property type="entry name" value="SET_dom"/>
</dbReference>
<dbReference type="EMBL" id="CAKOGP040001112">
    <property type="protein sequence ID" value="CAJ1942290.1"/>
    <property type="molecule type" value="Genomic_DNA"/>
</dbReference>
<sequence length="623" mass="71360">MATLRRFSVGVATLLLTQFSHSQDNANENDILVVDSQNSTAQTPESDQCRIWVGMSTIPGAGLGMFAGKDFDKGELLLPVGDLVIPIVDLGTRRKITFLWNDYTWASHSGYYGATKMAAHETDMASPGFGAVANGYMDFLNVDQDGGCEYGPEELDRLRDPEAGAFSLHHSRMSHAGRKVAKGEELFNNYGNKWFKQRQYKLGVIPLWKDHKRAESLYKKFSEKLLSKYEDSSLSSVVQDLWATFVTDEKNTWQSTVFAALPPKEDYQQMEKLGLKQLKRSQMTRSQDWLDKHALCADNFEFGVSTIPKAGHGLFASRYLSEGSAILPVPLIHIPERSVLTMRQPRKLIDMGHKHEKFTRQQLLLNYCLGHVDSTLVLSPYGPSFGLINHNQTRANVRLQWAKPERSNHFPEALEKDVKWFTTEKGSRLGMEVITLRDIEPGEEILLDYGDDWEKAWREHKAKWRPLEKSLNYVSAYEMNRRQNSTLKTVFEEIKEPYPSNIVLGFREEYNHTGPWRNANETGTDNFFFKEGLSDMTSCEILRREEMNGQTLYAAVLADRNNTDKNVLLEHLLREAFEFSDAPYTTDVFLRNAFRHEIRIPDDMFPEAWKNLREASDFPPPNV</sequence>
<dbReference type="InterPro" id="IPR046341">
    <property type="entry name" value="SET_dom_sf"/>
</dbReference>
<proteinExistence type="predicted"/>
<dbReference type="Proteomes" id="UP001295423">
    <property type="component" value="Unassembled WGS sequence"/>
</dbReference>
<feature type="domain" description="SET" evidence="2">
    <location>
        <begin position="298"/>
        <end position="450"/>
    </location>
</feature>
<evidence type="ECO:0000256" key="1">
    <source>
        <dbReference type="SAM" id="SignalP"/>
    </source>
</evidence>
<feature type="domain" description="SET" evidence="2">
    <location>
        <begin position="49"/>
        <end position="191"/>
    </location>
</feature>
<keyword evidence="1" id="KW-0732">Signal</keyword>
<dbReference type="SUPFAM" id="SSF82199">
    <property type="entry name" value="SET domain"/>
    <property type="match status" value="2"/>
</dbReference>
<evidence type="ECO:0000259" key="2">
    <source>
        <dbReference type="PROSITE" id="PS50280"/>
    </source>
</evidence>
<organism evidence="3 4">
    <name type="scientific">Cylindrotheca closterium</name>
    <dbReference type="NCBI Taxonomy" id="2856"/>
    <lineage>
        <taxon>Eukaryota</taxon>
        <taxon>Sar</taxon>
        <taxon>Stramenopiles</taxon>
        <taxon>Ochrophyta</taxon>
        <taxon>Bacillariophyta</taxon>
        <taxon>Bacillariophyceae</taxon>
        <taxon>Bacillariophycidae</taxon>
        <taxon>Bacillariales</taxon>
        <taxon>Bacillariaceae</taxon>
        <taxon>Cylindrotheca</taxon>
    </lineage>
</organism>
<dbReference type="AlphaFoldDB" id="A0AAD2CYK8"/>